<dbReference type="NCBIfam" id="TIGR03569">
    <property type="entry name" value="NeuB_NnaB"/>
    <property type="match status" value="1"/>
</dbReference>
<dbReference type="InterPro" id="IPR013974">
    <property type="entry name" value="SAF"/>
</dbReference>
<dbReference type="InterPro" id="IPR020007">
    <property type="entry name" value="NeuB/NeuA"/>
</dbReference>
<keyword evidence="2" id="KW-0808">Transferase</keyword>
<dbReference type="InterPro" id="IPR013785">
    <property type="entry name" value="Aldolase_TIM"/>
</dbReference>
<dbReference type="CDD" id="cd11615">
    <property type="entry name" value="SAF_NeuB_like"/>
    <property type="match status" value="1"/>
</dbReference>
<dbReference type="InterPro" id="IPR013132">
    <property type="entry name" value="PseI/NeuA/B-like_N"/>
</dbReference>
<evidence type="ECO:0000259" key="1">
    <source>
        <dbReference type="PROSITE" id="PS50844"/>
    </source>
</evidence>
<dbReference type="EMBL" id="CP055263">
    <property type="protein sequence ID" value="QNF28480.1"/>
    <property type="molecule type" value="Genomic_DNA"/>
</dbReference>
<dbReference type="Gene3D" id="3.90.1210.10">
    <property type="entry name" value="Antifreeze-like/N-acetylneuraminic acid synthase C-terminal domain"/>
    <property type="match status" value="1"/>
</dbReference>
<dbReference type="Proteomes" id="UP000515490">
    <property type="component" value="Chromosome"/>
</dbReference>
<dbReference type="PROSITE" id="PS50844">
    <property type="entry name" value="AFP_LIKE"/>
    <property type="match status" value="1"/>
</dbReference>
<sequence>MQFKIKDHIINKKSPTYIIAEIGVNHNGDVEIARKSIDAAFEAGADAVKFQTYKSNKLVSKYAEKAQYQKENTQDEETQFEMLQKLEVSANDFIFLKNYCDDKGIEFLSSPFDEDSAEFLKNIGVNVLKIGSGELTNIHLFKKISQYKLPIILSTGMASLGEIEDALNVLEDNEVALLHCTSNYPAPYEDINLNAIITMKNAFGKIIGYSDHSVGIEVSISAVSLGAKIIEKHFTIDKSLPGPDHKSSLNPQEFSNLVKSIRNVEKSLGNGIKKCMPSEQQNKMIVRKSIVANQCINKGEILTKDNMTFKRPGGGIAPKNIDVLIGRKVKNSIKEDQIISWEDLL</sequence>
<proteinExistence type="predicted"/>
<dbReference type="SUPFAM" id="SSF51569">
    <property type="entry name" value="Aldolase"/>
    <property type="match status" value="1"/>
</dbReference>
<name>A0ABX6S304_9BACI</name>
<dbReference type="SUPFAM" id="SSF51269">
    <property type="entry name" value="AFP III-like domain"/>
    <property type="match status" value="1"/>
</dbReference>
<dbReference type="Pfam" id="PF08666">
    <property type="entry name" value="SAF"/>
    <property type="match status" value="1"/>
</dbReference>
<accession>A0ABX6S304</accession>
<dbReference type="InterPro" id="IPR006190">
    <property type="entry name" value="SAF_AFP_Neu5Ac"/>
</dbReference>
<dbReference type="GO" id="GO:0050462">
    <property type="term" value="F:N-acetylneuraminate synthase activity"/>
    <property type="evidence" value="ECO:0007669"/>
    <property type="project" value="UniProtKB-EC"/>
</dbReference>
<dbReference type="RefSeq" id="WP_185652927.1">
    <property type="nucleotide sequence ID" value="NZ_CP055263.1"/>
</dbReference>
<reference evidence="2 3" key="1">
    <citation type="submission" date="2020-06" db="EMBL/GenBank/DDBJ databases">
        <title>Metabacillus dokdonensis sp. nov., isolated from the rhizosphere of Elymus tsukushiensis, a plant native to the Dokdo Islands, Republic of Korea.</title>
        <authorList>
            <person name="Lee S.Y."/>
            <person name="Hwang Y.J."/>
            <person name="Son J.S."/>
            <person name="Ghim S.Y."/>
        </authorList>
    </citation>
    <scope>NUCLEOTIDE SEQUENCE [LARGE SCALE GENOMIC DNA]</scope>
    <source>
        <strain evidence="2 3">KUDC1714</strain>
    </source>
</reference>
<feature type="domain" description="AFP-like" evidence="1">
    <location>
        <begin position="289"/>
        <end position="345"/>
    </location>
</feature>
<dbReference type="Pfam" id="PF03102">
    <property type="entry name" value="NeuB"/>
    <property type="match status" value="1"/>
</dbReference>
<keyword evidence="3" id="KW-1185">Reference proteome</keyword>
<dbReference type="InterPro" id="IPR057736">
    <property type="entry name" value="SAF_PseI/NeuA/NeuB"/>
</dbReference>
<evidence type="ECO:0000313" key="3">
    <source>
        <dbReference type="Proteomes" id="UP000515490"/>
    </source>
</evidence>
<dbReference type="PANTHER" id="PTHR42966:SF1">
    <property type="entry name" value="SIALIC ACID SYNTHASE"/>
    <property type="match status" value="1"/>
</dbReference>
<protein>
    <submittedName>
        <fullName evidence="2">N-acetylneuraminate synthase</fullName>
        <ecNumber evidence="2">2.5.1.56</ecNumber>
    </submittedName>
</protein>
<dbReference type="SMART" id="SM00858">
    <property type="entry name" value="SAF"/>
    <property type="match status" value="1"/>
</dbReference>
<dbReference type="InterPro" id="IPR036732">
    <property type="entry name" value="AFP_Neu5c_C_sf"/>
</dbReference>
<dbReference type="EC" id="2.5.1.56" evidence="2"/>
<dbReference type="InterPro" id="IPR051690">
    <property type="entry name" value="PseI-like"/>
</dbReference>
<evidence type="ECO:0000313" key="2">
    <source>
        <dbReference type="EMBL" id="QNF28480.1"/>
    </source>
</evidence>
<gene>
    <name evidence="2" type="primary">neuB</name>
    <name evidence="2" type="ORF">HUW50_13940</name>
</gene>
<organism evidence="2 3">
    <name type="scientific">Metabacillus elymi</name>
    <dbReference type="NCBI Taxonomy" id="2745198"/>
    <lineage>
        <taxon>Bacteria</taxon>
        <taxon>Bacillati</taxon>
        <taxon>Bacillota</taxon>
        <taxon>Bacilli</taxon>
        <taxon>Bacillales</taxon>
        <taxon>Bacillaceae</taxon>
        <taxon>Metabacillus</taxon>
    </lineage>
</organism>
<dbReference type="Gene3D" id="3.20.20.70">
    <property type="entry name" value="Aldolase class I"/>
    <property type="match status" value="1"/>
</dbReference>
<dbReference type="PANTHER" id="PTHR42966">
    <property type="entry name" value="N-ACETYLNEURAMINATE SYNTHASE"/>
    <property type="match status" value="1"/>
</dbReference>